<dbReference type="EMBL" id="CP000302">
    <property type="protein sequence ID" value="ABE56411.1"/>
    <property type="molecule type" value="Genomic_DNA"/>
</dbReference>
<dbReference type="AlphaFoldDB" id="Q12JG5"/>
<reference evidence="1 2" key="1">
    <citation type="submission" date="2006-03" db="EMBL/GenBank/DDBJ databases">
        <title>Complete sequence of Shewanella denitrificans OS217.</title>
        <authorList>
            <consortium name="US DOE Joint Genome Institute"/>
            <person name="Copeland A."/>
            <person name="Lucas S."/>
            <person name="Lapidus A."/>
            <person name="Barry K."/>
            <person name="Detter J.C."/>
            <person name="Glavina del Rio T."/>
            <person name="Hammon N."/>
            <person name="Israni S."/>
            <person name="Dalin E."/>
            <person name="Tice H."/>
            <person name="Pitluck S."/>
            <person name="Brettin T."/>
            <person name="Bruce D."/>
            <person name="Han C."/>
            <person name="Tapia R."/>
            <person name="Gilna P."/>
            <person name="Kiss H."/>
            <person name="Schmutz J."/>
            <person name="Larimer F."/>
            <person name="Land M."/>
            <person name="Hauser L."/>
            <person name="Kyrpides N."/>
            <person name="Lykidis A."/>
            <person name="Richardson P."/>
        </authorList>
    </citation>
    <scope>NUCLEOTIDE SEQUENCE [LARGE SCALE GENOMIC DNA]</scope>
    <source>
        <strain evidence="2">OS217 / ATCC BAA-1090 / DSM 15013</strain>
    </source>
</reference>
<evidence type="ECO:0000313" key="1">
    <source>
        <dbReference type="EMBL" id="ABE56411.1"/>
    </source>
</evidence>
<gene>
    <name evidence="1" type="ordered locus">Sden_3135</name>
</gene>
<sequence>MGNLATDAVARLTLKTSNALANSQGFIANQVVTQGYIQANSSKDQHYDFCLREIDMSSAGKISDFSTAELLSIIDSSGCDLALMPLIKFNSSSSDKSKMAISIVKKLQCFLLPIDITIWFDDKDFKTAIPLLDDRNQLVDALVSAGYSVGYYGGEACECSPSNSAIQNGSIMLNVVSCGSSSVPSKTFPTVKIGDNSNACKMRWVSPQ</sequence>
<proteinExistence type="predicted"/>
<evidence type="ECO:0000313" key="2">
    <source>
        <dbReference type="Proteomes" id="UP000001982"/>
    </source>
</evidence>
<dbReference type="STRING" id="318161.Sden_3135"/>
<name>Q12JG5_SHEDO</name>
<dbReference type="HOGENOM" id="CLU_1347577_0_0_6"/>
<dbReference type="RefSeq" id="WP_011497556.1">
    <property type="nucleotide sequence ID" value="NC_007954.1"/>
</dbReference>
<dbReference type="Proteomes" id="UP000001982">
    <property type="component" value="Chromosome"/>
</dbReference>
<keyword evidence="2" id="KW-1185">Reference proteome</keyword>
<accession>Q12JG5</accession>
<protein>
    <submittedName>
        <fullName evidence="1">Uncharacterized protein</fullName>
    </submittedName>
</protein>
<dbReference type="eggNOG" id="ENOG5030IS0">
    <property type="taxonomic scope" value="Bacteria"/>
</dbReference>
<dbReference type="KEGG" id="sdn:Sden_3135"/>
<organism evidence="1 2">
    <name type="scientific">Shewanella denitrificans (strain OS217 / ATCC BAA-1090 / DSM 15013)</name>
    <dbReference type="NCBI Taxonomy" id="318161"/>
    <lineage>
        <taxon>Bacteria</taxon>
        <taxon>Pseudomonadati</taxon>
        <taxon>Pseudomonadota</taxon>
        <taxon>Gammaproteobacteria</taxon>
        <taxon>Alteromonadales</taxon>
        <taxon>Shewanellaceae</taxon>
        <taxon>Shewanella</taxon>
    </lineage>
</organism>
<dbReference type="OrthoDB" id="6289527at2"/>